<dbReference type="Pfam" id="PF01903">
    <property type="entry name" value="CbiX"/>
    <property type="match status" value="2"/>
</dbReference>
<protein>
    <submittedName>
        <fullName evidence="3">Sirohydrochlorin chelatase</fullName>
    </submittedName>
</protein>
<dbReference type="CDD" id="cd03416">
    <property type="entry name" value="CbiX_SirB_N"/>
    <property type="match status" value="1"/>
</dbReference>
<dbReference type="InterPro" id="IPR050963">
    <property type="entry name" value="Sirohydro_Cobaltochel/CbiX"/>
</dbReference>
<evidence type="ECO:0000313" key="3">
    <source>
        <dbReference type="EMBL" id="MEP0863059.1"/>
    </source>
</evidence>
<dbReference type="Gene3D" id="3.40.50.1400">
    <property type="match status" value="2"/>
</dbReference>
<keyword evidence="2" id="KW-0456">Lyase</keyword>
<organism evidence="3 4">
    <name type="scientific">Funiculus sociatus GB2-A5</name>
    <dbReference type="NCBI Taxonomy" id="2933946"/>
    <lineage>
        <taxon>Bacteria</taxon>
        <taxon>Bacillati</taxon>
        <taxon>Cyanobacteriota</taxon>
        <taxon>Cyanophyceae</taxon>
        <taxon>Coleofasciculales</taxon>
        <taxon>Coleofasciculaceae</taxon>
        <taxon>Funiculus</taxon>
    </lineage>
</organism>
<accession>A0ABV0JHY1</accession>
<name>A0ABV0JHY1_9CYAN</name>
<dbReference type="EMBL" id="JAMPKK010000001">
    <property type="protein sequence ID" value="MEP0863059.1"/>
    <property type="molecule type" value="Genomic_DNA"/>
</dbReference>
<evidence type="ECO:0000313" key="4">
    <source>
        <dbReference type="Proteomes" id="UP001442494"/>
    </source>
</evidence>
<comment type="caution">
    <text evidence="3">The sequence shown here is derived from an EMBL/GenBank/DDBJ whole genome shotgun (WGS) entry which is preliminary data.</text>
</comment>
<gene>
    <name evidence="3" type="ORF">NDI37_01060</name>
</gene>
<dbReference type="Proteomes" id="UP001442494">
    <property type="component" value="Unassembled WGS sequence"/>
</dbReference>
<dbReference type="RefSeq" id="WP_190424444.1">
    <property type="nucleotide sequence ID" value="NZ_JAMPKK010000001.1"/>
</dbReference>
<dbReference type="SUPFAM" id="SSF53800">
    <property type="entry name" value="Chelatase"/>
    <property type="match status" value="2"/>
</dbReference>
<reference evidence="3 4" key="1">
    <citation type="submission" date="2022-04" db="EMBL/GenBank/DDBJ databases">
        <title>Positive selection, recombination, and allopatry shape intraspecific diversity of widespread and dominant cyanobacteria.</title>
        <authorList>
            <person name="Wei J."/>
            <person name="Shu W."/>
            <person name="Hu C."/>
        </authorList>
    </citation>
    <scope>NUCLEOTIDE SEQUENCE [LARGE SCALE GENOMIC DNA]</scope>
    <source>
        <strain evidence="3 4">GB2-A5</strain>
    </source>
</reference>
<dbReference type="PANTHER" id="PTHR33542:SF3">
    <property type="entry name" value="SIROHYDROCHLORIN FERROCHELATASE, CHLOROPLASTIC"/>
    <property type="match status" value="1"/>
</dbReference>
<evidence type="ECO:0000256" key="1">
    <source>
        <dbReference type="ARBA" id="ARBA00022723"/>
    </source>
</evidence>
<keyword evidence="1" id="KW-0479">Metal-binding</keyword>
<dbReference type="InterPro" id="IPR002762">
    <property type="entry name" value="CbiX-like"/>
</dbReference>
<sequence length="259" mass="27777">MPNTSAYLLVSHGSRDPRPQAAVEELATLVAQKVGLESEWMQKKSDRSSLAAPPVALSPLVGTAVLELGDQPLHEQIRQFSDRAHASGLKHLQVLPLFLLPGVHVMEDIPEQVAIASIALESKLTIEIRPHLGVHPGLSRLLATSLASVNADASILLSHGSRRVGGNQPVEAIAATLGAVPAYWSVSPSLEERLEDLVSAKYSHIGILPYFLFTGGITDAILTKVKLLSKQFPTSKLHLAEPIGASAELADLIWDLRSK</sequence>
<proteinExistence type="predicted"/>
<evidence type="ECO:0000256" key="2">
    <source>
        <dbReference type="ARBA" id="ARBA00023239"/>
    </source>
</evidence>
<dbReference type="PANTHER" id="PTHR33542">
    <property type="entry name" value="SIROHYDROCHLORIN FERROCHELATASE, CHLOROPLASTIC"/>
    <property type="match status" value="1"/>
</dbReference>
<keyword evidence="4" id="KW-1185">Reference proteome</keyword>